<evidence type="ECO:0000256" key="10">
    <source>
        <dbReference type="ARBA" id="ARBA00022840"/>
    </source>
</evidence>
<dbReference type="InterPro" id="IPR036676">
    <property type="entry name" value="PurM-like_C_sf"/>
</dbReference>
<feature type="domain" description="PurM-like C-terminal" evidence="17">
    <location>
        <begin position="177"/>
        <end position="345"/>
    </location>
</feature>
<dbReference type="GO" id="GO:0005524">
    <property type="term" value="F:ATP binding"/>
    <property type="evidence" value="ECO:0007669"/>
    <property type="project" value="UniProtKB-KW"/>
</dbReference>
<dbReference type="GO" id="GO:0005829">
    <property type="term" value="C:cytosol"/>
    <property type="evidence" value="ECO:0007669"/>
    <property type="project" value="TreeGrafter"/>
</dbReference>
<dbReference type="GO" id="GO:0004637">
    <property type="term" value="F:phosphoribosylamine-glycine ligase activity"/>
    <property type="evidence" value="ECO:0007669"/>
    <property type="project" value="TreeGrafter"/>
</dbReference>
<evidence type="ECO:0000313" key="19">
    <source>
        <dbReference type="Proteomes" id="UP000320390"/>
    </source>
</evidence>
<keyword evidence="6 15" id="KW-0963">Cytoplasm</keyword>
<dbReference type="InterPro" id="IPR036921">
    <property type="entry name" value="PurM-like_N_sf"/>
</dbReference>
<reference evidence="18 19" key="1">
    <citation type="submission" date="2019-02" db="EMBL/GenBank/DDBJ databases">
        <title>Deep-cultivation of Planctomycetes and their phenomic and genomic characterization uncovers novel biology.</title>
        <authorList>
            <person name="Wiegand S."/>
            <person name="Jogler M."/>
            <person name="Boedeker C."/>
            <person name="Pinto D."/>
            <person name="Vollmers J."/>
            <person name="Rivas-Marin E."/>
            <person name="Kohn T."/>
            <person name="Peeters S.H."/>
            <person name="Heuer A."/>
            <person name="Rast P."/>
            <person name="Oberbeckmann S."/>
            <person name="Bunk B."/>
            <person name="Jeske O."/>
            <person name="Meyerdierks A."/>
            <person name="Storesund J.E."/>
            <person name="Kallscheuer N."/>
            <person name="Luecker S."/>
            <person name="Lage O.M."/>
            <person name="Pohl T."/>
            <person name="Merkel B.J."/>
            <person name="Hornburger P."/>
            <person name="Mueller R.-W."/>
            <person name="Bruemmer F."/>
            <person name="Labrenz M."/>
            <person name="Spormann A.M."/>
            <person name="Op den Camp H."/>
            <person name="Overmann J."/>
            <person name="Amann R."/>
            <person name="Jetten M.S.M."/>
            <person name="Mascher T."/>
            <person name="Medema M.H."/>
            <person name="Devos D.P."/>
            <person name="Kaster A.-K."/>
            <person name="Ovreas L."/>
            <person name="Rohde M."/>
            <person name="Galperin M.Y."/>
            <person name="Jogler C."/>
        </authorList>
    </citation>
    <scope>NUCLEOTIDE SEQUENCE [LARGE SCALE GENOMIC DNA]</scope>
    <source>
        <strain evidence="18 19">Poly30</strain>
    </source>
</reference>
<evidence type="ECO:0000256" key="8">
    <source>
        <dbReference type="ARBA" id="ARBA00022741"/>
    </source>
</evidence>
<evidence type="ECO:0000256" key="9">
    <source>
        <dbReference type="ARBA" id="ARBA00022755"/>
    </source>
</evidence>
<organism evidence="18 19">
    <name type="scientific">Saltatorellus ferox</name>
    <dbReference type="NCBI Taxonomy" id="2528018"/>
    <lineage>
        <taxon>Bacteria</taxon>
        <taxon>Pseudomonadati</taxon>
        <taxon>Planctomycetota</taxon>
        <taxon>Planctomycetia</taxon>
        <taxon>Planctomycetia incertae sedis</taxon>
        <taxon>Saltatorellus</taxon>
    </lineage>
</organism>
<evidence type="ECO:0000256" key="15">
    <source>
        <dbReference type="HAMAP-Rule" id="MF_00741"/>
    </source>
</evidence>
<evidence type="ECO:0000259" key="17">
    <source>
        <dbReference type="Pfam" id="PF02769"/>
    </source>
</evidence>
<name>A0A518ETF3_9BACT</name>
<dbReference type="SUPFAM" id="SSF55326">
    <property type="entry name" value="PurM N-terminal domain-like"/>
    <property type="match status" value="1"/>
</dbReference>
<evidence type="ECO:0000256" key="3">
    <source>
        <dbReference type="ARBA" id="ARBA00010280"/>
    </source>
</evidence>
<evidence type="ECO:0000256" key="5">
    <source>
        <dbReference type="ARBA" id="ARBA00020367"/>
    </source>
</evidence>
<comment type="similarity">
    <text evidence="3 15">Belongs to the AIR synthase family.</text>
</comment>
<dbReference type="Gene3D" id="3.90.650.10">
    <property type="entry name" value="PurM-like C-terminal domain"/>
    <property type="match status" value="1"/>
</dbReference>
<evidence type="ECO:0000256" key="7">
    <source>
        <dbReference type="ARBA" id="ARBA00022598"/>
    </source>
</evidence>
<evidence type="ECO:0000256" key="11">
    <source>
        <dbReference type="ARBA" id="ARBA00031908"/>
    </source>
</evidence>
<keyword evidence="10 15" id="KW-0067">ATP-binding</keyword>
<keyword evidence="8 15" id="KW-0547">Nucleotide-binding</keyword>
<dbReference type="Pfam" id="PF02769">
    <property type="entry name" value="AIRS_C"/>
    <property type="match status" value="1"/>
</dbReference>
<keyword evidence="9 15" id="KW-0658">Purine biosynthesis</keyword>
<dbReference type="HAMAP" id="MF_00741">
    <property type="entry name" value="AIRS"/>
    <property type="match status" value="1"/>
</dbReference>
<dbReference type="GO" id="GO:0006189">
    <property type="term" value="P:'de novo' IMP biosynthetic process"/>
    <property type="evidence" value="ECO:0007669"/>
    <property type="project" value="UniProtKB-UniRule"/>
</dbReference>
<dbReference type="FunFam" id="3.90.650.10:FF:000011">
    <property type="entry name" value="Phosphoribosylformylglycinamidine cyclo-ligase"/>
    <property type="match status" value="1"/>
</dbReference>
<comment type="catalytic activity">
    <reaction evidence="14 15">
        <text>2-formamido-N(1)-(5-O-phospho-beta-D-ribosyl)acetamidine + ATP = 5-amino-1-(5-phospho-beta-D-ribosyl)imidazole + ADP + phosphate + H(+)</text>
        <dbReference type="Rhea" id="RHEA:23032"/>
        <dbReference type="ChEBI" id="CHEBI:15378"/>
        <dbReference type="ChEBI" id="CHEBI:30616"/>
        <dbReference type="ChEBI" id="CHEBI:43474"/>
        <dbReference type="ChEBI" id="CHEBI:137981"/>
        <dbReference type="ChEBI" id="CHEBI:147287"/>
        <dbReference type="ChEBI" id="CHEBI:456216"/>
        <dbReference type="EC" id="6.3.3.1"/>
    </reaction>
</comment>
<comment type="pathway">
    <text evidence="2 15">Purine metabolism; IMP biosynthesis via de novo pathway; 5-amino-1-(5-phospho-D-ribosyl)imidazole from N(2)-formyl-N(1)-(5-phospho-D-ribosyl)glycinamide: step 2/2.</text>
</comment>
<dbReference type="EMBL" id="CP036434">
    <property type="protein sequence ID" value="QDV07369.1"/>
    <property type="molecule type" value="Genomic_DNA"/>
</dbReference>
<evidence type="ECO:0000256" key="12">
    <source>
        <dbReference type="ARBA" id="ARBA00032931"/>
    </source>
</evidence>
<evidence type="ECO:0000256" key="13">
    <source>
        <dbReference type="ARBA" id="ARBA00033093"/>
    </source>
</evidence>
<evidence type="ECO:0000313" key="18">
    <source>
        <dbReference type="EMBL" id="QDV07369.1"/>
    </source>
</evidence>
<dbReference type="EC" id="6.3.3.1" evidence="4 15"/>
<protein>
    <recommendedName>
        <fullName evidence="5 15">Phosphoribosylformylglycinamidine cyclo-ligase</fullName>
        <ecNumber evidence="4 15">6.3.3.1</ecNumber>
    </recommendedName>
    <alternativeName>
        <fullName evidence="12 15">AIR synthase</fullName>
    </alternativeName>
    <alternativeName>
        <fullName evidence="13 15">AIRS</fullName>
    </alternativeName>
    <alternativeName>
        <fullName evidence="11 15">Phosphoribosyl-aminoimidazole synthetase</fullName>
    </alternativeName>
</protein>
<accession>A0A518ETF3</accession>
<dbReference type="SUPFAM" id="SSF56042">
    <property type="entry name" value="PurM C-terminal domain-like"/>
    <property type="match status" value="1"/>
</dbReference>
<dbReference type="AlphaFoldDB" id="A0A518ETF3"/>
<dbReference type="CDD" id="cd02196">
    <property type="entry name" value="PurM"/>
    <property type="match status" value="1"/>
</dbReference>
<dbReference type="GO" id="GO:0004641">
    <property type="term" value="F:phosphoribosylformylglycinamidine cyclo-ligase activity"/>
    <property type="evidence" value="ECO:0007669"/>
    <property type="project" value="UniProtKB-UniRule"/>
</dbReference>
<evidence type="ECO:0000256" key="14">
    <source>
        <dbReference type="ARBA" id="ARBA00049057"/>
    </source>
</evidence>
<evidence type="ECO:0000259" key="16">
    <source>
        <dbReference type="Pfam" id="PF00586"/>
    </source>
</evidence>
<proteinExistence type="inferred from homology"/>
<dbReference type="InterPro" id="IPR010918">
    <property type="entry name" value="PurM-like_C_dom"/>
</dbReference>
<dbReference type="NCBIfam" id="TIGR00878">
    <property type="entry name" value="purM"/>
    <property type="match status" value="1"/>
</dbReference>
<dbReference type="RefSeq" id="WP_145198342.1">
    <property type="nucleotide sequence ID" value="NZ_CP036434.1"/>
</dbReference>
<feature type="domain" description="PurM-like N-terminal" evidence="16">
    <location>
        <begin position="56"/>
        <end position="165"/>
    </location>
</feature>
<gene>
    <name evidence="15 18" type="primary">purM</name>
    <name evidence="18" type="ORF">Poly30_28930</name>
</gene>
<evidence type="ECO:0000256" key="4">
    <source>
        <dbReference type="ARBA" id="ARBA00013047"/>
    </source>
</evidence>
<sequence length="350" mass="36845" precursor="true">MTDPAPITYRDAGVNIDAQDQALASAKASVRATFTPGVLSDMGLFGGLFDLAKVGSEGHILVASADGVGTKLEVAKRAGIHDTVGRDLVQHCINDILVQGARPLFFMDYVGTGRLEPDVVSALVRGCADACRDNGLALLGGETAEMPGLYGEGDFDLVGFIVGSVARDKVLDGSRVRPGQTLIGLRSSGLHTNGYSLARKVIFERLGLGIDDRPEALGGQTVAEALLAPHRSYLELCWPMLEKNQLAALAHITGGGLLDNVPRVLGAHDAIIDRSTWETPALFQMIVDAAGIAGTDEAYQALNMGIGMVLFVADEHLEAVEAHLRDAGEDAVRIGHTVAASGDEGEVRWA</sequence>
<dbReference type="InterPro" id="IPR004733">
    <property type="entry name" value="PurM_cligase"/>
</dbReference>
<keyword evidence="7 15" id="KW-0436">Ligase</keyword>
<dbReference type="UniPathway" id="UPA00074">
    <property type="reaction ID" value="UER00129"/>
</dbReference>
<dbReference type="GO" id="GO:0046084">
    <property type="term" value="P:adenine biosynthetic process"/>
    <property type="evidence" value="ECO:0007669"/>
    <property type="project" value="TreeGrafter"/>
</dbReference>
<dbReference type="PANTHER" id="PTHR10520">
    <property type="entry name" value="TRIFUNCTIONAL PURINE BIOSYNTHETIC PROTEIN ADENOSINE-3-RELATED"/>
    <property type="match status" value="1"/>
</dbReference>
<evidence type="ECO:0000256" key="1">
    <source>
        <dbReference type="ARBA" id="ARBA00004496"/>
    </source>
</evidence>
<dbReference type="PANTHER" id="PTHR10520:SF12">
    <property type="entry name" value="TRIFUNCTIONAL PURINE BIOSYNTHETIC PROTEIN ADENOSINE-3"/>
    <property type="match status" value="1"/>
</dbReference>
<dbReference type="Proteomes" id="UP000320390">
    <property type="component" value="Chromosome"/>
</dbReference>
<keyword evidence="19" id="KW-1185">Reference proteome</keyword>
<evidence type="ECO:0000256" key="2">
    <source>
        <dbReference type="ARBA" id="ARBA00004686"/>
    </source>
</evidence>
<evidence type="ECO:0000256" key="6">
    <source>
        <dbReference type="ARBA" id="ARBA00022490"/>
    </source>
</evidence>
<comment type="subcellular location">
    <subcellularLocation>
        <location evidence="1 15">Cytoplasm</location>
    </subcellularLocation>
</comment>
<dbReference type="OrthoDB" id="9802507at2"/>
<dbReference type="InterPro" id="IPR016188">
    <property type="entry name" value="PurM-like_N"/>
</dbReference>
<dbReference type="Pfam" id="PF00586">
    <property type="entry name" value="AIRS"/>
    <property type="match status" value="1"/>
</dbReference>
<dbReference type="Gene3D" id="3.30.1330.10">
    <property type="entry name" value="PurM-like, N-terminal domain"/>
    <property type="match status" value="1"/>
</dbReference>